<keyword evidence="3" id="KW-1185">Reference proteome</keyword>
<protein>
    <submittedName>
        <fullName evidence="2">Uncharacterized protein</fullName>
    </submittedName>
</protein>
<proteinExistence type="predicted"/>
<gene>
    <name evidence="2" type="ORF">TvY486_0005660</name>
</gene>
<feature type="compositionally biased region" description="Basic and acidic residues" evidence="1">
    <location>
        <begin position="330"/>
        <end position="343"/>
    </location>
</feature>
<sequence length="570" mass="62004">MRLRASPSQKSHTTSNPVRSTYKNLCPFPPSGTFVCDVFLPRLLRHPLPNGAHQYPLRPPRAARFSRVPVPSVRPCPIFLFKISLSDPASPPTCFPVLALALPVQCCPKTPLFANRTASVVSACSGRARRSPLSAVLSLPLPQSAPFGARPPAPGLSRRVPCRFTPNSAPARRSSPSLRARTPRRPSQAASRCVLLSTAPSCKSFSLSVRASAFLVSLHCPVSSGLLSLLPMCTCDPRSAVARAAACFPTPSLAAINCATTAVCGKHTRPVAADRNTRFQPPLRERRWLFAAPTRSATKANTARDQALACGARWRQLHPKSATPTFDAGARARHEAALREHATSHARGAKAQPRRREQSRINEWRATQLRGHDAAAQTAAAAIWPSDHATRRADGDNLKHTPEKAARQSAWSMATAASCRAAPPGTGSSPSQETQRHGKGGEPVPGARCCCRRPEYAGSRRQVRGRETGHRRQGGRKRGSFRRATRPATRNAERRERCTTHERTTVHRNRHEKRAAREARLRTRPAEDGSDYKDTQPRATAQGARAHEKALGDPTAVECRRGLAEDEEGA</sequence>
<evidence type="ECO:0000313" key="3">
    <source>
        <dbReference type="Proteomes" id="UP000009027"/>
    </source>
</evidence>
<dbReference type="AlphaFoldDB" id="F9WKC0"/>
<dbReference type="Proteomes" id="UP000009027">
    <property type="component" value="Unassembled WGS sequence"/>
</dbReference>
<accession>F9WKC0</accession>
<dbReference type="VEuPathDB" id="TriTrypDB:TvY486_0005660"/>
<feature type="region of interest" description="Disordered" evidence="1">
    <location>
        <begin position="148"/>
        <end position="186"/>
    </location>
</feature>
<feature type="region of interest" description="Disordered" evidence="1">
    <location>
        <begin position="321"/>
        <end position="360"/>
    </location>
</feature>
<evidence type="ECO:0000313" key="2">
    <source>
        <dbReference type="EMBL" id="CCD17940.1"/>
    </source>
</evidence>
<feature type="compositionally biased region" description="Basic and acidic residues" evidence="1">
    <location>
        <begin position="515"/>
        <end position="536"/>
    </location>
</feature>
<feature type="compositionally biased region" description="Basic residues" evidence="1">
    <location>
        <begin position="471"/>
        <end position="485"/>
    </location>
</feature>
<feature type="compositionally biased region" description="Basic and acidic residues" evidence="1">
    <location>
        <begin position="491"/>
        <end position="505"/>
    </location>
</feature>
<name>F9WKC0_TRYVY</name>
<dbReference type="EMBL" id="CAEX01000061">
    <property type="protein sequence ID" value="CCD17940.1"/>
    <property type="molecule type" value="Genomic_DNA"/>
</dbReference>
<feature type="compositionally biased region" description="Basic and acidic residues" evidence="1">
    <location>
        <begin position="388"/>
        <end position="406"/>
    </location>
</feature>
<feature type="region of interest" description="Disordered" evidence="1">
    <location>
        <begin position="381"/>
        <end position="556"/>
    </location>
</feature>
<feature type="compositionally biased region" description="Low complexity" evidence="1">
    <location>
        <begin position="166"/>
        <end position="180"/>
    </location>
</feature>
<evidence type="ECO:0000256" key="1">
    <source>
        <dbReference type="SAM" id="MobiDB-lite"/>
    </source>
</evidence>
<reference evidence="2 3" key="1">
    <citation type="journal article" date="2012" name="Proc. Natl. Acad. Sci. U.S.A.">
        <title>Antigenic diversity is generated by distinct evolutionary mechanisms in African trypanosome species.</title>
        <authorList>
            <person name="Jackson A.P."/>
            <person name="Berry A."/>
            <person name="Aslett M."/>
            <person name="Allison H.C."/>
            <person name="Burton P."/>
            <person name="Vavrova-Anderson J."/>
            <person name="Brown R."/>
            <person name="Browne H."/>
            <person name="Corton N."/>
            <person name="Hauser H."/>
            <person name="Gamble J."/>
            <person name="Gilderthorp R."/>
            <person name="Marcello L."/>
            <person name="McQuillan J."/>
            <person name="Otto T.D."/>
            <person name="Quail M.A."/>
            <person name="Sanders M.J."/>
            <person name="van Tonder A."/>
            <person name="Ginger M.L."/>
            <person name="Field M.C."/>
            <person name="Barry J.D."/>
            <person name="Hertz-Fowler C."/>
            <person name="Berriman M."/>
        </authorList>
    </citation>
    <scope>NUCLEOTIDE SEQUENCE</scope>
    <source>
        <strain evidence="2 3">Y486</strain>
    </source>
</reference>
<organism evidence="2 3">
    <name type="scientific">Trypanosoma vivax (strain Y486)</name>
    <dbReference type="NCBI Taxonomy" id="1055687"/>
    <lineage>
        <taxon>Eukaryota</taxon>
        <taxon>Discoba</taxon>
        <taxon>Euglenozoa</taxon>
        <taxon>Kinetoplastea</taxon>
        <taxon>Metakinetoplastina</taxon>
        <taxon>Trypanosomatida</taxon>
        <taxon>Trypanosomatidae</taxon>
        <taxon>Trypanosoma</taxon>
        <taxon>Duttonella</taxon>
    </lineage>
</organism>